<keyword evidence="3" id="KW-1185">Reference proteome</keyword>
<reference evidence="1" key="3">
    <citation type="submission" date="2020-06" db="EMBL/GenBank/DDBJ databases">
        <title>Helianthus annuus Genome sequencing and assembly Release 2.</title>
        <authorList>
            <person name="Gouzy J."/>
            <person name="Langlade N."/>
            <person name="Munos S."/>
        </authorList>
    </citation>
    <scope>NUCLEOTIDE SEQUENCE</scope>
    <source>
        <tissue evidence="1">Leaves</tissue>
    </source>
</reference>
<dbReference type="Gene3D" id="3.40.50.150">
    <property type="entry name" value="Vaccinia Virus protein VP39"/>
    <property type="match status" value="1"/>
</dbReference>
<gene>
    <name evidence="2" type="ORF">HannXRQ_Chr08g0214621</name>
    <name evidence="1" type="ORF">HanXRQr2_Chr08g0325081</name>
</gene>
<evidence type="ECO:0000313" key="3">
    <source>
        <dbReference type="Proteomes" id="UP000215914"/>
    </source>
</evidence>
<dbReference type="Gene3D" id="1.10.150.170">
    <property type="entry name" value="Putative methyltransferase TM0872, insert domain"/>
    <property type="match status" value="1"/>
</dbReference>
<proteinExistence type="predicted"/>
<dbReference type="InterPro" id="IPR023397">
    <property type="entry name" value="SAM-dep_MeTrfase_MraW_recog"/>
</dbReference>
<keyword evidence="2" id="KW-0489">Methyltransferase</keyword>
<keyword evidence="2" id="KW-0808">Transferase</keyword>
<dbReference type="EMBL" id="MNCJ02000323">
    <property type="protein sequence ID" value="KAF5794168.1"/>
    <property type="molecule type" value="Genomic_DNA"/>
</dbReference>
<accession>A0A251U2S3</accession>
<reference evidence="2" key="2">
    <citation type="submission" date="2017-02" db="EMBL/GenBank/DDBJ databases">
        <title>Sunflower complete genome.</title>
        <authorList>
            <person name="Langlade N."/>
            <person name="Munos S."/>
        </authorList>
    </citation>
    <scope>NUCLEOTIDE SEQUENCE [LARGE SCALE GENOMIC DNA]</scope>
    <source>
        <tissue evidence="2">Leaves</tissue>
    </source>
</reference>
<reference evidence="1 3" key="1">
    <citation type="journal article" date="2017" name="Nature">
        <title>The sunflower genome provides insights into oil metabolism, flowering and Asterid evolution.</title>
        <authorList>
            <person name="Badouin H."/>
            <person name="Gouzy J."/>
            <person name="Grassa C.J."/>
            <person name="Murat F."/>
            <person name="Staton S.E."/>
            <person name="Cottret L."/>
            <person name="Lelandais-Briere C."/>
            <person name="Owens G.L."/>
            <person name="Carrere S."/>
            <person name="Mayjonade B."/>
            <person name="Legrand L."/>
            <person name="Gill N."/>
            <person name="Kane N.C."/>
            <person name="Bowers J.E."/>
            <person name="Hubner S."/>
            <person name="Bellec A."/>
            <person name="Berard A."/>
            <person name="Berges H."/>
            <person name="Blanchet N."/>
            <person name="Boniface M.C."/>
            <person name="Brunel D."/>
            <person name="Catrice O."/>
            <person name="Chaidir N."/>
            <person name="Claudel C."/>
            <person name="Donnadieu C."/>
            <person name="Faraut T."/>
            <person name="Fievet G."/>
            <person name="Helmstetter N."/>
            <person name="King M."/>
            <person name="Knapp S.J."/>
            <person name="Lai Z."/>
            <person name="Le Paslier M.C."/>
            <person name="Lippi Y."/>
            <person name="Lorenzon L."/>
            <person name="Mandel J.R."/>
            <person name="Marage G."/>
            <person name="Marchand G."/>
            <person name="Marquand E."/>
            <person name="Bret-Mestries E."/>
            <person name="Morien E."/>
            <person name="Nambeesan S."/>
            <person name="Nguyen T."/>
            <person name="Pegot-Espagnet P."/>
            <person name="Pouilly N."/>
            <person name="Raftis F."/>
            <person name="Sallet E."/>
            <person name="Schiex T."/>
            <person name="Thomas J."/>
            <person name="Vandecasteele C."/>
            <person name="Vares D."/>
            <person name="Vear F."/>
            <person name="Vautrin S."/>
            <person name="Crespi M."/>
            <person name="Mangin B."/>
            <person name="Burke J.M."/>
            <person name="Salse J."/>
            <person name="Munos S."/>
            <person name="Vincourt P."/>
            <person name="Rieseberg L.H."/>
            <person name="Langlade N.B."/>
        </authorList>
    </citation>
    <scope>NUCLEOTIDE SEQUENCE [LARGE SCALE GENOMIC DNA]</scope>
    <source>
        <strain evidence="3">cv. SF193</strain>
        <tissue evidence="1">Leaves</tissue>
    </source>
</reference>
<dbReference type="EMBL" id="CM007897">
    <property type="protein sequence ID" value="OTG17665.1"/>
    <property type="molecule type" value="Genomic_DNA"/>
</dbReference>
<organism evidence="2 3">
    <name type="scientific">Helianthus annuus</name>
    <name type="common">Common sunflower</name>
    <dbReference type="NCBI Taxonomy" id="4232"/>
    <lineage>
        <taxon>Eukaryota</taxon>
        <taxon>Viridiplantae</taxon>
        <taxon>Streptophyta</taxon>
        <taxon>Embryophyta</taxon>
        <taxon>Tracheophyta</taxon>
        <taxon>Spermatophyta</taxon>
        <taxon>Magnoliopsida</taxon>
        <taxon>eudicotyledons</taxon>
        <taxon>Gunneridae</taxon>
        <taxon>Pentapetalae</taxon>
        <taxon>asterids</taxon>
        <taxon>campanulids</taxon>
        <taxon>Asterales</taxon>
        <taxon>Asteraceae</taxon>
        <taxon>Asteroideae</taxon>
        <taxon>Heliantheae alliance</taxon>
        <taxon>Heliantheae</taxon>
        <taxon>Helianthus</taxon>
    </lineage>
</organism>
<dbReference type="AlphaFoldDB" id="A0A251U2S3"/>
<dbReference type="Gramene" id="mRNA:HanXRQr2_Chr08g0325081">
    <property type="protein sequence ID" value="mRNA:HanXRQr2_Chr08g0325081"/>
    <property type="gene ID" value="HanXRQr2_Chr08g0325081"/>
</dbReference>
<dbReference type="Pfam" id="PF01795">
    <property type="entry name" value="Methyltransf_5"/>
    <property type="match status" value="1"/>
</dbReference>
<sequence>MIKILSFFDKRKEAEDKLSVATGTKVGNRKGGINYRWKRCGGRRRWLKTTTRVFQALRIVVNDELKMLESSLYDCY</sequence>
<dbReference type="InParanoid" id="A0A251U2S3"/>
<evidence type="ECO:0000313" key="1">
    <source>
        <dbReference type="EMBL" id="KAF5794168.1"/>
    </source>
</evidence>
<dbReference type="GO" id="GO:0032259">
    <property type="term" value="P:methylation"/>
    <property type="evidence" value="ECO:0007669"/>
    <property type="project" value="UniProtKB-KW"/>
</dbReference>
<dbReference type="GO" id="GO:0008168">
    <property type="term" value="F:methyltransferase activity"/>
    <property type="evidence" value="ECO:0007669"/>
    <property type="project" value="UniProtKB-KW"/>
</dbReference>
<protein>
    <submittedName>
        <fullName evidence="1 2">Ribosomal RNA small subunit methyltransferase H</fullName>
    </submittedName>
</protein>
<dbReference type="Proteomes" id="UP000215914">
    <property type="component" value="Chromosome 8"/>
</dbReference>
<dbReference type="InterPro" id="IPR002903">
    <property type="entry name" value="RsmH"/>
</dbReference>
<name>A0A251U2S3_HELAN</name>
<dbReference type="STRING" id="4232.A0A251U2S3"/>
<evidence type="ECO:0000313" key="2">
    <source>
        <dbReference type="EMBL" id="OTG17665.1"/>
    </source>
</evidence>
<dbReference type="InterPro" id="IPR029063">
    <property type="entry name" value="SAM-dependent_MTases_sf"/>
</dbReference>